<organism evidence="7 8">
    <name type="scientific">Pseudonocardia autotrophica</name>
    <name type="common">Amycolata autotrophica</name>
    <name type="synonym">Nocardia autotrophica</name>
    <dbReference type="NCBI Taxonomy" id="2074"/>
    <lineage>
        <taxon>Bacteria</taxon>
        <taxon>Bacillati</taxon>
        <taxon>Actinomycetota</taxon>
        <taxon>Actinomycetes</taxon>
        <taxon>Pseudonocardiales</taxon>
        <taxon>Pseudonocardiaceae</taxon>
        <taxon>Pseudonocardia</taxon>
    </lineage>
</organism>
<sequence length="387" mass="42637">MSTDTRARDTAPRRRPRDRKQQILAAARDRFWSQGYHRVAMADLAAAVDIGASALYRHFRGKQELLLAVLDDDLTHLERAAHDPDTDVVDGIARVGLERRGFGLIWEREAGHLPEPERRAIRHRLRALAATIGTAAPDRPTADIRTWAALSVLDSPSHHRTSPDPERFRQLITGSARACLAAPLPAPASSGPAPRHDPPLLVPASRREALLAAAVRLFAERGYPSVGLIDIGAATGIAGPSVYHHFPTKNDLLEAALRRGEERLWLGLHHTLTRADDETSALRMLVEDYTAFASTDPQLVGILLSEIIHLPADRRTAFRTRQLDYVAEWVALFRAIRPGSDEGEARVLVHAALAVVNSLTRIRHLRSRPGLDAEIAALAHAVLRPDQ</sequence>
<dbReference type="AlphaFoldDB" id="A0A1Y2N4L2"/>
<protein>
    <submittedName>
        <fullName evidence="7">HTH-type transcriptional repressor KstR2</fullName>
    </submittedName>
</protein>
<evidence type="ECO:0000259" key="6">
    <source>
        <dbReference type="PROSITE" id="PS50977"/>
    </source>
</evidence>
<evidence type="ECO:0000256" key="3">
    <source>
        <dbReference type="ARBA" id="ARBA00023163"/>
    </source>
</evidence>
<keyword evidence="8" id="KW-1185">Reference proteome</keyword>
<dbReference type="InterPro" id="IPR009057">
    <property type="entry name" value="Homeodomain-like_sf"/>
</dbReference>
<dbReference type="PROSITE" id="PS50977">
    <property type="entry name" value="HTH_TETR_2"/>
    <property type="match status" value="2"/>
</dbReference>
<dbReference type="RefSeq" id="WP_085911827.1">
    <property type="nucleotide sequence ID" value="NZ_AP018920.1"/>
</dbReference>
<feature type="compositionally biased region" description="Basic and acidic residues" evidence="5">
    <location>
        <begin position="1"/>
        <end position="12"/>
    </location>
</feature>
<dbReference type="PANTHER" id="PTHR30055:SF234">
    <property type="entry name" value="HTH-TYPE TRANSCRIPTIONAL REGULATOR BETI"/>
    <property type="match status" value="1"/>
</dbReference>
<dbReference type="InterPro" id="IPR001647">
    <property type="entry name" value="HTH_TetR"/>
</dbReference>
<evidence type="ECO:0000313" key="8">
    <source>
        <dbReference type="Proteomes" id="UP000194360"/>
    </source>
</evidence>
<feature type="region of interest" description="Disordered" evidence="5">
    <location>
        <begin position="1"/>
        <end position="20"/>
    </location>
</feature>
<gene>
    <name evidence="7" type="primary">kstR2_9</name>
    <name evidence="7" type="ORF">BG845_01512</name>
</gene>
<comment type="caution">
    <text evidence="7">The sequence shown here is derived from an EMBL/GenBank/DDBJ whole genome shotgun (WGS) entry which is preliminary data.</text>
</comment>
<dbReference type="GO" id="GO:0000976">
    <property type="term" value="F:transcription cis-regulatory region binding"/>
    <property type="evidence" value="ECO:0007669"/>
    <property type="project" value="TreeGrafter"/>
</dbReference>
<dbReference type="STRING" id="2074.BG845_01512"/>
<proteinExistence type="predicted"/>
<dbReference type="PRINTS" id="PR00455">
    <property type="entry name" value="HTHTETR"/>
</dbReference>
<keyword evidence="3" id="KW-0804">Transcription</keyword>
<name>A0A1Y2N4L2_PSEAH</name>
<dbReference type="Gene3D" id="1.10.357.10">
    <property type="entry name" value="Tetracycline Repressor, domain 2"/>
    <property type="match status" value="2"/>
</dbReference>
<dbReference type="GO" id="GO:0003700">
    <property type="term" value="F:DNA-binding transcription factor activity"/>
    <property type="evidence" value="ECO:0007669"/>
    <property type="project" value="TreeGrafter"/>
</dbReference>
<evidence type="ECO:0000256" key="4">
    <source>
        <dbReference type="PROSITE-ProRule" id="PRU00335"/>
    </source>
</evidence>
<feature type="domain" description="HTH tetR-type" evidence="6">
    <location>
        <begin position="17"/>
        <end position="77"/>
    </location>
</feature>
<dbReference type="EMBL" id="MIGB01000006">
    <property type="protein sequence ID" value="OSY42017.1"/>
    <property type="molecule type" value="Genomic_DNA"/>
</dbReference>
<evidence type="ECO:0000256" key="2">
    <source>
        <dbReference type="ARBA" id="ARBA00023125"/>
    </source>
</evidence>
<dbReference type="Gene3D" id="1.10.10.60">
    <property type="entry name" value="Homeodomain-like"/>
    <property type="match status" value="2"/>
</dbReference>
<reference evidence="7 8" key="1">
    <citation type="submission" date="2016-09" db="EMBL/GenBank/DDBJ databases">
        <title>Pseudonocardia autotrophica DSM535, a candidate organism with high potential of specific P450 cytochromes.</title>
        <authorList>
            <person name="Grumaz C."/>
            <person name="Vainshtein Y."/>
            <person name="Kirstahler P."/>
            <person name="Sohn K."/>
        </authorList>
    </citation>
    <scope>NUCLEOTIDE SEQUENCE [LARGE SCALE GENOMIC DNA]</scope>
    <source>
        <strain evidence="7 8">DSM 535</strain>
    </source>
</reference>
<dbReference type="Pfam" id="PF00440">
    <property type="entry name" value="TetR_N"/>
    <property type="match status" value="2"/>
</dbReference>
<keyword evidence="2 4" id="KW-0238">DNA-binding</keyword>
<feature type="DNA-binding region" description="H-T-H motif" evidence="4">
    <location>
        <begin position="227"/>
        <end position="246"/>
    </location>
</feature>
<dbReference type="SUPFAM" id="SSF46689">
    <property type="entry name" value="Homeodomain-like"/>
    <property type="match status" value="2"/>
</dbReference>
<evidence type="ECO:0000256" key="1">
    <source>
        <dbReference type="ARBA" id="ARBA00023015"/>
    </source>
</evidence>
<dbReference type="InterPro" id="IPR050109">
    <property type="entry name" value="HTH-type_TetR-like_transc_reg"/>
</dbReference>
<dbReference type="PANTHER" id="PTHR30055">
    <property type="entry name" value="HTH-TYPE TRANSCRIPTIONAL REGULATOR RUTR"/>
    <property type="match status" value="1"/>
</dbReference>
<evidence type="ECO:0000313" key="7">
    <source>
        <dbReference type="EMBL" id="OSY42017.1"/>
    </source>
</evidence>
<accession>A0A1Y2N4L2</accession>
<feature type="DNA-binding region" description="H-T-H motif" evidence="4">
    <location>
        <begin position="40"/>
        <end position="59"/>
    </location>
</feature>
<dbReference type="Proteomes" id="UP000194360">
    <property type="component" value="Unassembled WGS sequence"/>
</dbReference>
<keyword evidence="1" id="KW-0805">Transcription regulation</keyword>
<dbReference type="OrthoDB" id="4456617at2"/>
<evidence type="ECO:0000256" key="5">
    <source>
        <dbReference type="SAM" id="MobiDB-lite"/>
    </source>
</evidence>
<feature type="domain" description="HTH tetR-type" evidence="6">
    <location>
        <begin position="204"/>
        <end position="264"/>
    </location>
</feature>